<dbReference type="EC" id="5.4.99.25" evidence="2"/>
<dbReference type="Pfam" id="PF21238">
    <property type="entry name" value="Pus10_C"/>
    <property type="match status" value="1"/>
</dbReference>
<evidence type="ECO:0000256" key="2">
    <source>
        <dbReference type="ARBA" id="ARBA00012787"/>
    </source>
</evidence>
<dbReference type="EMBL" id="NCKV01001145">
    <property type="protein sequence ID" value="RWS28935.1"/>
    <property type="molecule type" value="Genomic_DNA"/>
</dbReference>
<feature type="domain" description="Pus10-like C-terminal" evidence="9">
    <location>
        <begin position="260"/>
        <end position="490"/>
    </location>
</feature>
<evidence type="ECO:0000256" key="1">
    <source>
        <dbReference type="ARBA" id="ARBA00009652"/>
    </source>
</evidence>
<comment type="similarity">
    <text evidence="1">Belongs to the pseudouridine synthase Pus10 family.</text>
</comment>
<evidence type="ECO:0000256" key="7">
    <source>
        <dbReference type="ARBA" id="ARBA00083669"/>
    </source>
</evidence>
<dbReference type="GO" id="GO:0160148">
    <property type="term" value="F:tRNA pseudouridine(55) synthase activity"/>
    <property type="evidence" value="ECO:0007669"/>
    <property type="project" value="UniProtKB-EC"/>
</dbReference>
<evidence type="ECO:0000256" key="4">
    <source>
        <dbReference type="ARBA" id="ARBA00023235"/>
    </source>
</evidence>
<dbReference type="InterPro" id="IPR048741">
    <property type="entry name" value="Pus10-like_C"/>
</dbReference>
<evidence type="ECO:0000259" key="9">
    <source>
        <dbReference type="Pfam" id="PF21238"/>
    </source>
</evidence>
<proteinExistence type="inferred from homology"/>
<comment type="caution">
    <text evidence="10">The sequence shown here is derived from an EMBL/GenBank/DDBJ whole genome shotgun (WGS) entry which is preliminary data.</text>
</comment>
<dbReference type="VEuPathDB" id="VectorBase:LDEU003104"/>
<protein>
    <recommendedName>
        <fullName evidence="2">tRNA pseudouridine(55) synthase</fullName>
        <ecNumber evidence="2">5.4.99.25</ecNumber>
    </recommendedName>
    <alternativeName>
        <fullName evidence="7">tRNA pseudouridine 55 synthase</fullName>
    </alternativeName>
    <alternativeName>
        <fullName evidence="5">tRNA pseudouridylate synthase</fullName>
    </alternativeName>
    <alternativeName>
        <fullName evidence="6">tRNA-uridine isomerase</fullName>
    </alternativeName>
</protein>
<organism evidence="10 11">
    <name type="scientific">Leptotrombidium deliense</name>
    <dbReference type="NCBI Taxonomy" id="299467"/>
    <lineage>
        <taxon>Eukaryota</taxon>
        <taxon>Metazoa</taxon>
        <taxon>Ecdysozoa</taxon>
        <taxon>Arthropoda</taxon>
        <taxon>Chelicerata</taxon>
        <taxon>Arachnida</taxon>
        <taxon>Acari</taxon>
        <taxon>Acariformes</taxon>
        <taxon>Trombidiformes</taxon>
        <taxon>Prostigmata</taxon>
        <taxon>Anystina</taxon>
        <taxon>Parasitengona</taxon>
        <taxon>Trombiculoidea</taxon>
        <taxon>Trombiculidae</taxon>
        <taxon>Leptotrombidium</taxon>
    </lineage>
</organism>
<dbReference type="STRING" id="299467.A0A443SN56"/>
<dbReference type="Gene3D" id="3.30.70.3190">
    <property type="match status" value="1"/>
</dbReference>
<dbReference type="PANTHER" id="PTHR21568:SF0">
    <property type="entry name" value="TRNA PSEUDOURIDINE SYNTHASE PUS10"/>
    <property type="match status" value="1"/>
</dbReference>
<dbReference type="Pfam" id="PF21237">
    <property type="entry name" value="Pus10_N_euk"/>
    <property type="match status" value="1"/>
</dbReference>
<evidence type="ECO:0000313" key="11">
    <source>
        <dbReference type="Proteomes" id="UP000288716"/>
    </source>
</evidence>
<evidence type="ECO:0000256" key="3">
    <source>
        <dbReference type="ARBA" id="ARBA00022694"/>
    </source>
</evidence>
<dbReference type="InterPro" id="IPR039894">
    <property type="entry name" value="Pus10-like"/>
</dbReference>
<dbReference type="GO" id="GO:0031119">
    <property type="term" value="P:tRNA pseudouridine synthesis"/>
    <property type="evidence" value="ECO:0007669"/>
    <property type="project" value="UniProtKB-ARBA"/>
</dbReference>
<evidence type="ECO:0000259" key="8">
    <source>
        <dbReference type="Pfam" id="PF21237"/>
    </source>
</evidence>
<dbReference type="OrthoDB" id="271937at2759"/>
<evidence type="ECO:0000313" key="10">
    <source>
        <dbReference type="EMBL" id="RWS28935.1"/>
    </source>
</evidence>
<dbReference type="InterPro" id="IPR020103">
    <property type="entry name" value="PsdUridine_synth_cat_dom_sf"/>
</dbReference>
<dbReference type="InterPro" id="IPR048742">
    <property type="entry name" value="Pus10_N_euk"/>
</dbReference>
<dbReference type="Proteomes" id="UP000288716">
    <property type="component" value="Unassembled WGS sequence"/>
</dbReference>
<accession>A0A443SN56</accession>
<dbReference type="SUPFAM" id="SSF55120">
    <property type="entry name" value="Pseudouridine synthase"/>
    <property type="match status" value="1"/>
</dbReference>
<keyword evidence="4" id="KW-0413">Isomerase</keyword>
<dbReference type="FunFam" id="3.30.70.2510:FF:000001">
    <property type="entry name" value="tRNA pseudouridine synthase Pus10"/>
    <property type="match status" value="1"/>
</dbReference>
<reference evidence="10 11" key="1">
    <citation type="journal article" date="2018" name="Gigascience">
        <title>Genomes of trombidid mites reveal novel predicted allergens and laterally-transferred genes associated with secondary metabolism.</title>
        <authorList>
            <person name="Dong X."/>
            <person name="Chaisiri K."/>
            <person name="Xia D."/>
            <person name="Armstrong S.D."/>
            <person name="Fang Y."/>
            <person name="Donnelly M.J."/>
            <person name="Kadowaki T."/>
            <person name="McGarry J.W."/>
            <person name="Darby A.C."/>
            <person name="Makepeace B.L."/>
        </authorList>
    </citation>
    <scope>NUCLEOTIDE SEQUENCE [LARGE SCALE GENOMIC DNA]</scope>
    <source>
        <strain evidence="10">UoL-UT</strain>
    </source>
</reference>
<dbReference type="GO" id="GO:0003723">
    <property type="term" value="F:RNA binding"/>
    <property type="evidence" value="ECO:0007669"/>
    <property type="project" value="InterPro"/>
</dbReference>
<sequence length="491" mass="55422">MEEELTLNSRTQIFNTCISLGCCQRCSLRFLGSRNFAKLTTINENELEEFTANFLRDINASDITSEPIQPNKKLANDLCISCLGLLQSTPKSMVINEVLEAIEQKGLKFDEFHLNVSLPAVLTLRSAIVASKVNKLFEKAPNDIFTVKDIWKNILSKRISERFNVKLSATAALQISVAIIHENDSIECSRILNSKLSTENSKTQKVTKNGTKSGNKKFNHTSIPKMIDTLSQETLCDWELDAPLSCCDIGSVECVFNSIFVVGRYNKYSRNLSQTPWIIDGEKKMETSVQDIVVDKMKLFIPFQKSKFSACGREDVDVRMLGRGRPFVVELIEPAFVNISEDVLNKIENAINKSSGDVAVHDLQLSTKDDVNYNLKQGEENKTKEYAALCCFDRSLTEDDLNKIENIHELEIHQKTPIRVLHRRSLVTRKRKIYKASAKRVDERTATVVMLTEAGTYVKEFVHSDFGRTYPSLATIVGNCKTDIIELDVLV</sequence>
<dbReference type="AlphaFoldDB" id="A0A443SN56"/>
<dbReference type="PANTHER" id="PTHR21568">
    <property type="entry name" value="TRNA PSEUDOURIDINE SYNTHASE PUS10"/>
    <property type="match status" value="1"/>
</dbReference>
<keyword evidence="11" id="KW-1185">Reference proteome</keyword>
<dbReference type="FunFam" id="3.30.70.3190:FF:000001">
    <property type="entry name" value="tRNA pseudouridine synthase Pus10"/>
    <property type="match status" value="1"/>
</dbReference>
<dbReference type="Gene3D" id="3.30.70.2510">
    <property type="match status" value="1"/>
</dbReference>
<gene>
    <name evidence="10" type="ORF">B4U80_05851</name>
</gene>
<evidence type="ECO:0000256" key="5">
    <source>
        <dbReference type="ARBA" id="ARBA00075270"/>
    </source>
</evidence>
<feature type="domain" description="Pus10 N-terminal eukaryotes" evidence="8">
    <location>
        <begin position="79"/>
        <end position="234"/>
    </location>
</feature>
<keyword evidence="3" id="KW-0819">tRNA processing</keyword>
<name>A0A443SN56_9ACAR</name>
<evidence type="ECO:0000256" key="6">
    <source>
        <dbReference type="ARBA" id="ARBA00079393"/>
    </source>
</evidence>
<dbReference type="NCBIfam" id="TIGR01213">
    <property type="entry name" value="pseudo_Pus10arc"/>
    <property type="match status" value="1"/>
</dbReference>